<dbReference type="OrthoDB" id="7335270at2"/>
<keyword evidence="1" id="KW-0812">Transmembrane</keyword>
<feature type="transmembrane region" description="Helical" evidence="1">
    <location>
        <begin position="86"/>
        <end position="115"/>
    </location>
</feature>
<keyword evidence="1" id="KW-0472">Membrane</keyword>
<keyword evidence="1" id="KW-1133">Transmembrane helix</keyword>
<feature type="transmembrane region" description="Helical" evidence="1">
    <location>
        <begin position="300"/>
        <end position="325"/>
    </location>
</feature>
<dbReference type="Pfam" id="PF09991">
    <property type="entry name" value="DUF2232"/>
    <property type="match status" value="1"/>
</dbReference>
<evidence type="ECO:0000313" key="2">
    <source>
        <dbReference type="EMBL" id="RDV01850.1"/>
    </source>
</evidence>
<reference evidence="3" key="1">
    <citation type="submission" date="2018-08" db="EMBL/GenBank/DDBJ databases">
        <authorList>
            <person name="Kim S.-J."/>
            <person name="Jung G.-Y."/>
        </authorList>
    </citation>
    <scope>NUCLEOTIDE SEQUENCE [LARGE SCALE GENOMIC DNA]</scope>
    <source>
        <strain evidence="3">GY_H</strain>
    </source>
</reference>
<sequence>MVGADGSAEEHDPPLTAPGAGQLVMMQFGLIGLGSGAAAALLFASLTSGSPLSVPLAYLAPLPIMIAALGWSHWAALIGAVTGGLAIWLLFGSLFFVAFFAGIGLPGWWLGYLAMLARPVGSNGTASLEWYPPGRLVAWAAGLASALIVLTVLMMGGDADAFREAMRVAVHEVFRIAASEAGSSGPAALRNPERFVDLLVVVIPPATAVMATLTNTVNLWLAGRIVKFSGRLTRPWPAISEMTLPPLTAAALAVAVAVTFIDGMVGIVAGIVMASLLIVYGVLGFAVIHSVTRGMSARGFVLAGVYAAVLIFGWPILVLCLVGLAEQIFNFRARAALRRGPPAST</sequence>
<feature type="transmembrane region" description="Helical" evidence="1">
    <location>
        <begin position="136"/>
        <end position="156"/>
    </location>
</feature>
<gene>
    <name evidence="2" type="ORF">DXH78_14575</name>
</gene>
<keyword evidence="3" id="KW-1185">Reference proteome</keyword>
<feature type="transmembrane region" description="Helical" evidence="1">
    <location>
        <begin position="56"/>
        <end position="74"/>
    </location>
</feature>
<dbReference type="Proteomes" id="UP000263993">
    <property type="component" value="Unassembled WGS sequence"/>
</dbReference>
<feature type="transmembrane region" description="Helical" evidence="1">
    <location>
        <begin position="198"/>
        <end position="221"/>
    </location>
</feature>
<comment type="caution">
    <text evidence="2">The sequence shown here is derived from an EMBL/GenBank/DDBJ whole genome shotgun (WGS) entry which is preliminary data.</text>
</comment>
<organism evidence="2 3">
    <name type="scientific">Undibacter mobilis</name>
    <dbReference type="NCBI Taxonomy" id="2292256"/>
    <lineage>
        <taxon>Bacteria</taxon>
        <taxon>Pseudomonadati</taxon>
        <taxon>Pseudomonadota</taxon>
        <taxon>Alphaproteobacteria</taxon>
        <taxon>Hyphomicrobiales</taxon>
        <taxon>Nitrobacteraceae</taxon>
        <taxon>Undibacter</taxon>
    </lineage>
</organism>
<evidence type="ECO:0000313" key="3">
    <source>
        <dbReference type="Proteomes" id="UP000263993"/>
    </source>
</evidence>
<proteinExistence type="predicted"/>
<feature type="transmembrane region" description="Helical" evidence="1">
    <location>
        <begin position="20"/>
        <end position="44"/>
    </location>
</feature>
<dbReference type="EMBL" id="QRGO01000002">
    <property type="protein sequence ID" value="RDV01850.1"/>
    <property type="molecule type" value="Genomic_DNA"/>
</dbReference>
<accession>A0A371B2S7</accession>
<name>A0A371B2S7_9BRAD</name>
<feature type="transmembrane region" description="Helical" evidence="1">
    <location>
        <begin position="267"/>
        <end position="288"/>
    </location>
</feature>
<feature type="transmembrane region" description="Helical" evidence="1">
    <location>
        <begin position="242"/>
        <end position="261"/>
    </location>
</feature>
<evidence type="ECO:0000256" key="1">
    <source>
        <dbReference type="SAM" id="Phobius"/>
    </source>
</evidence>
<dbReference type="InterPro" id="IPR018710">
    <property type="entry name" value="DUF2232"/>
</dbReference>
<protein>
    <submittedName>
        <fullName evidence="2">DUF2232 domain-containing protein</fullName>
    </submittedName>
</protein>
<dbReference type="AlphaFoldDB" id="A0A371B2S7"/>